<dbReference type="EMBL" id="JAVDTT010000002">
    <property type="protein sequence ID" value="MDR6841759.1"/>
    <property type="molecule type" value="Genomic_DNA"/>
</dbReference>
<comment type="caution">
    <text evidence="2">The sequence shown here is derived from an EMBL/GenBank/DDBJ whole genome shotgun (WGS) entry which is preliminary data.</text>
</comment>
<evidence type="ECO:0000313" key="2">
    <source>
        <dbReference type="EMBL" id="MDR6841759.1"/>
    </source>
</evidence>
<gene>
    <name evidence="2" type="ORF">J2W94_002044</name>
</gene>
<name>A0ABU1RUG5_9GAMM</name>
<accession>A0ABU1RUG5</accession>
<keyword evidence="3" id="KW-1185">Reference proteome</keyword>
<sequence>MTEINELDQFILSSIDSNWQKVAMVIAKALADQELDFPESEDDAGFIASRVDELIRAGHLEASGDTSNWRFSEVRRVAVMDDTTTILYRPVGPEELELLKQSDFTRWPPRLPEQPIFYPVTNERYASEIAEKWNVKDSGYGAVTMFRVRSSFMCRYQIQQVGGSHHTEWWIPAEDLEILNDNIVGRIAVIREFRARQP</sequence>
<reference evidence="2 3" key="1">
    <citation type="submission" date="2023-07" db="EMBL/GenBank/DDBJ databases">
        <title>Sorghum-associated microbial communities from plants grown in Nebraska, USA.</title>
        <authorList>
            <person name="Schachtman D."/>
        </authorList>
    </citation>
    <scope>NUCLEOTIDE SEQUENCE [LARGE SCALE GENOMIC DNA]</scope>
    <source>
        <strain evidence="2 3">BE107</strain>
    </source>
</reference>
<organism evidence="2 3">
    <name type="scientific">Pseudoxanthomonas sacheonensis</name>
    <dbReference type="NCBI Taxonomy" id="443615"/>
    <lineage>
        <taxon>Bacteria</taxon>
        <taxon>Pseudomonadati</taxon>
        <taxon>Pseudomonadota</taxon>
        <taxon>Gammaproteobacteria</taxon>
        <taxon>Lysobacterales</taxon>
        <taxon>Lysobacteraceae</taxon>
        <taxon>Pseudoxanthomonas</taxon>
    </lineage>
</organism>
<dbReference type="Proteomes" id="UP001254759">
    <property type="component" value="Unassembled WGS sequence"/>
</dbReference>
<dbReference type="InterPro" id="IPR022123">
    <property type="entry name" value="DUF3658"/>
</dbReference>
<dbReference type="Pfam" id="PF12395">
    <property type="entry name" value="DUF3658"/>
    <property type="match status" value="1"/>
</dbReference>
<protein>
    <recommendedName>
        <fullName evidence="1">DUF3658 domain-containing protein</fullName>
    </recommendedName>
</protein>
<feature type="domain" description="DUF3658" evidence="1">
    <location>
        <begin position="5"/>
        <end position="71"/>
    </location>
</feature>
<proteinExistence type="predicted"/>
<evidence type="ECO:0000313" key="3">
    <source>
        <dbReference type="Proteomes" id="UP001254759"/>
    </source>
</evidence>
<evidence type="ECO:0000259" key="1">
    <source>
        <dbReference type="Pfam" id="PF12395"/>
    </source>
</evidence>